<dbReference type="GO" id="GO:0003723">
    <property type="term" value="F:RNA binding"/>
    <property type="evidence" value="ECO:0007669"/>
    <property type="project" value="UniProtKB-KW"/>
</dbReference>
<evidence type="ECO:0000256" key="16">
    <source>
        <dbReference type="ARBA" id="ARBA00025354"/>
    </source>
</evidence>
<evidence type="ECO:0000256" key="5">
    <source>
        <dbReference type="ARBA" id="ARBA00022561"/>
    </source>
</evidence>
<keyword evidence="7" id="KW-0945">Host-virus interaction</keyword>
<sequence length="45" mass="4821">MAQGNLAANQGDLNIVELAHLLRENGLPGNPRDGQTYALAMTEGW</sequence>
<keyword evidence="9" id="KW-0694">RNA-binding</keyword>
<dbReference type="Pfam" id="PF03276">
    <property type="entry name" value="Gag_spuma_N"/>
    <property type="match status" value="1"/>
</dbReference>
<feature type="non-terminal residue" evidence="18">
    <location>
        <position position="45"/>
    </location>
</feature>
<evidence type="ECO:0000256" key="11">
    <source>
        <dbReference type="ARBA" id="ARBA00023086"/>
    </source>
</evidence>
<name>S4TZZ7_9RETR</name>
<evidence type="ECO:0000256" key="4">
    <source>
        <dbReference type="ARBA" id="ARBA00019628"/>
    </source>
</evidence>
<comment type="function">
    <text evidence="16">Involved in capsid formation and genome binding. Shortly after infection, interaction between incoming particle-associated Gag proteins and host dynein allows centrosomal targeting of the viral genome (associated to Gag), prior to nucleus translocation and integration into host genome.</text>
</comment>
<dbReference type="GO" id="GO:0044163">
    <property type="term" value="C:host cytoskeleton"/>
    <property type="evidence" value="ECO:0007669"/>
    <property type="project" value="InterPro"/>
</dbReference>
<evidence type="ECO:0000256" key="6">
    <source>
        <dbReference type="ARBA" id="ARBA00022562"/>
    </source>
</evidence>
<proteinExistence type="predicted"/>
<keyword evidence="8" id="KW-0946">Virion</keyword>
<evidence type="ECO:0000256" key="14">
    <source>
        <dbReference type="ARBA" id="ARBA00023200"/>
    </source>
</evidence>
<keyword evidence="13" id="KW-0238">DNA-binding</keyword>
<keyword evidence="11" id="KW-0543">Viral nucleoprotein</keyword>
<keyword evidence="15" id="KW-1160">Virus entry into host cell</keyword>
<dbReference type="GO" id="GO:0030430">
    <property type="term" value="C:host cell cytoplasm"/>
    <property type="evidence" value="ECO:0007669"/>
    <property type="project" value="UniProtKB-SubCell"/>
</dbReference>
<evidence type="ECO:0000256" key="15">
    <source>
        <dbReference type="ARBA" id="ARBA00023296"/>
    </source>
</evidence>
<evidence type="ECO:0000256" key="10">
    <source>
        <dbReference type="ARBA" id="ARBA00022952"/>
    </source>
</evidence>
<keyword evidence="14" id="KW-1035">Host cytoplasm</keyword>
<dbReference type="GO" id="GO:0042025">
    <property type="term" value="C:host cell nucleus"/>
    <property type="evidence" value="ECO:0007669"/>
    <property type="project" value="UniProtKB-SubCell"/>
</dbReference>
<evidence type="ECO:0000256" key="9">
    <source>
        <dbReference type="ARBA" id="ARBA00022884"/>
    </source>
</evidence>
<keyword evidence="5" id="KW-0167">Capsid protein</keyword>
<evidence type="ECO:0000256" key="3">
    <source>
        <dbReference type="ARBA" id="ARBA00004328"/>
    </source>
</evidence>
<evidence type="ECO:0000256" key="7">
    <source>
        <dbReference type="ARBA" id="ARBA00022581"/>
    </source>
</evidence>
<dbReference type="GO" id="GO:0019076">
    <property type="term" value="P:viral release from host cell"/>
    <property type="evidence" value="ECO:0007669"/>
    <property type="project" value="InterPro"/>
</dbReference>
<dbReference type="GO" id="GO:0019013">
    <property type="term" value="C:viral nucleocapsid"/>
    <property type="evidence" value="ECO:0007669"/>
    <property type="project" value="UniProtKB-KW"/>
</dbReference>
<keyword evidence="12" id="KW-1176">Cytoplasmic inwards viral transport</keyword>
<evidence type="ECO:0000256" key="8">
    <source>
        <dbReference type="ARBA" id="ARBA00022844"/>
    </source>
</evidence>
<evidence type="ECO:0000256" key="13">
    <source>
        <dbReference type="ARBA" id="ARBA00023125"/>
    </source>
</evidence>
<evidence type="ECO:0000256" key="12">
    <source>
        <dbReference type="ARBA" id="ARBA00023120"/>
    </source>
</evidence>
<keyword evidence="10" id="KW-1177">Microtubular inwards viral transport</keyword>
<gene>
    <name evidence="18" type="primary">gag</name>
</gene>
<accession>S4TZZ7</accession>
<evidence type="ECO:0000256" key="2">
    <source>
        <dbReference type="ARBA" id="ARBA00004192"/>
    </source>
</evidence>
<evidence type="ECO:0000259" key="17">
    <source>
        <dbReference type="Pfam" id="PF03276"/>
    </source>
</evidence>
<evidence type="ECO:0000313" key="18">
    <source>
        <dbReference type="EMBL" id="AGH20215.1"/>
    </source>
</evidence>
<protein>
    <recommendedName>
        <fullName evidence="4">Gag polyprotein</fullName>
    </recommendedName>
</protein>
<dbReference type="GO" id="GO:0043657">
    <property type="term" value="C:host cell"/>
    <property type="evidence" value="ECO:0007669"/>
    <property type="project" value="GOC"/>
</dbReference>
<dbReference type="GO" id="GO:0046718">
    <property type="term" value="P:symbiont entry into host cell"/>
    <property type="evidence" value="ECO:0007669"/>
    <property type="project" value="UniProtKB-KW"/>
</dbReference>
<dbReference type="GO" id="GO:0075521">
    <property type="term" value="P:microtubule-dependent intracellular transport of viral material towards nucleus"/>
    <property type="evidence" value="ECO:0007669"/>
    <property type="project" value="UniProtKB-KW"/>
</dbReference>
<keyword evidence="6" id="KW-1048">Host nucleus</keyword>
<reference evidence="18" key="1">
    <citation type="journal article" date="2013" name="PLoS ONE">
        <title>Identification and characterization of highly divergent simian foamy viruses in a wide range of new world primates from Brazil.</title>
        <authorList>
            <person name="Muniz C.P."/>
            <person name="Troncoso L.L."/>
            <person name="Moreira M.A."/>
            <person name="Soares E.A."/>
            <person name="Pissinatti A."/>
            <person name="Bonvicino C.R."/>
            <person name="Seuanez H.N."/>
            <person name="Sharma B."/>
            <person name="Jia H."/>
            <person name="Shankar A."/>
            <person name="Switzer W.M."/>
            <person name="Santos A.F."/>
            <person name="Soares M.A."/>
        </authorList>
    </citation>
    <scope>NUCLEOTIDE SEQUENCE</scope>
    <source>
        <strain evidence="18">F213</strain>
    </source>
</reference>
<feature type="domain" description="Gag polyprotein N-terminal" evidence="17">
    <location>
        <begin position="13"/>
        <end position="45"/>
    </location>
</feature>
<organism evidence="18">
    <name type="scientific">Simian foamy virus</name>
    <dbReference type="NCBI Taxonomy" id="11642"/>
    <lineage>
        <taxon>Viruses</taxon>
        <taxon>Riboviria</taxon>
        <taxon>Pararnavirae</taxon>
        <taxon>Artverviricota</taxon>
        <taxon>Revtraviricetes</taxon>
        <taxon>Ortervirales</taxon>
        <taxon>Retroviridae</taxon>
        <taxon>Spumaretrovirinae</taxon>
        <taxon>Simiispumavirus</taxon>
        <taxon>Simiispumavirus pantrosch</taxon>
    </lineage>
</organism>
<evidence type="ECO:0000256" key="1">
    <source>
        <dbReference type="ARBA" id="ARBA00004147"/>
    </source>
</evidence>
<comment type="subcellular location">
    <subcellularLocation>
        <location evidence="2">Host cytoplasm</location>
    </subcellularLocation>
    <subcellularLocation>
        <location evidence="1">Host nucleus</location>
    </subcellularLocation>
    <subcellularLocation>
        <location evidence="3">Virion</location>
    </subcellularLocation>
</comment>
<dbReference type="EMBL" id="KC331088">
    <property type="protein sequence ID" value="AGH20215.1"/>
    <property type="molecule type" value="Genomic_DNA"/>
</dbReference>
<dbReference type="InterPro" id="IPR004957">
    <property type="entry name" value="Gag_N"/>
</dbReference>
<dbReference type="GO" id="GO:0003677">
    <property type="term" value="F:DNA binding"/>
    <property type="evidence" value="ECO:0007669"/>
    <property type="project" value="UniProtKB-KW"/>
</dbReference>